<organism evidence="1 2">
    <name type="scientific">Mesobacillus foraminis</name>
    <dbReference type="NCBI Taxonomy" id="279826"/>
    <lineage>
        <taxon>Bacteria</taxon>
        <taxon>Bacillati</taxon>
        <taxon>Bacillota</taxon>
        <taxon>Bacilli</taxon>
        <taxon>Bacillales</taxon>
        <taxon>Bacillaceae</taxon>
        <taxon>Mesobacillus</taxon>
    </lineage>
</organism>
<comment type="caution">
    <text evidence="1">The sequence shown here is derived from an EMBL/GenBank/DDBJ whole genome shotgun (WGS) entry which is preliminary data.</text>
</comment>
<dbReference type="PANTHER" id="PTHR38433">
    <property type="match status" value="1"/>
</dbReference>
<evidence type="ECO:0000313" key="2">
    <source>
        <dbReference type="Proteomes" id="UP000295689"/>
    </source>
</evidence>
<proteinExistence type="predicted"/>
<dbReference type="PANTHER" id="PTHR38433:SF1">
    <property type="entry name" value="DUF1641 DOMAIN-CONTAINING PROTEIN"/>
    <property type="match status" value="1"/>
</dbReference>
<dbReference type="Proteomes" id="UP000295689">
    <property type="component" value="Unassembled WGS sequence"/>
</dbReference>
<accession>A0A4R2B7M3</accession>
<sequence length="161" mass="17325">MAAPITTIQKHIPTKEELQQQKLEDLKALLTENEETLSSILKIAGELNEAGVLDAANAILQAKEKIAKIALGHVTREPVTSVINHLMGAAGVLTSLDPEMTSKVTSSIKTGLEEGNKHLETNSKINILDLLKALQDPDINRAAGFGLHFLKGMGKGLKEDE</sequence>
<reference evidence="1 2" key="1">
    <citation type="journal article" date="2015" name="Stand. Genomic Sci.">
        <title>Genomic Encyclopedia of Bacterial and Archaeal Type Strains, Phase III: the genomes of soil and plant-associated and newly described type strains.</title>
        <authorList>
            <person name="Whitman W.B."/>
            <person name="Woyke T."/>
            <person name="Klenk H.P."/>
            <person name="Zhou Y."/>
            <person name="Lilburn T.G."/>
            <person name="Beck B.J."/>
            <person name="De Vos P."/>
            <person name="Vandamme P."/>
            <person name="Eisen J.A."/>
            <person name="Garrity G."/>
            <person name="Hugenholtz P."/>
            <person name="Kyrpides N.C."/>
        </authorList>
    </citation>
    <scope>NUCLEOTIDE SEQUENCE [LARGE SCALE GENOMIC DNA]</scope>
    <source>
        <strain evidence="1 2">CV53</strain>
    </source>
</reference>
<gene>
    <name evidence="1" type="ORF">EV146_110184</name>
</gene>
<dbReference type="EMBL" id="SLVV01000010">
    <property type="protein sequence ID" value="TCN22698.1"/>
    <property type="molecule type" value="Genomic_DNA"/>
</dbReference>
<dbReference type="AlphaFoldDB" id="A0A4R2B7M3"/>
<protein>
    <submittedName>
        <fullName evidence="1">Uncharacterized protein YjgD (DUF1641 family)</fullName>
    </submittedName>
</protein>
<dbReference type="Pfam" id="PF07849">
    <property type="entry name" value="DUF1641"/>
    <property type="match status" value="1"/>
</dbReference>
<keyword evidence="2" id="KW-1185">Reference proteome</keyword>
<dbReference type="RefSeq" id="WP_132009621.1">
    <property type="nucleotide sequence ID" value="NZ_JABUHM010000011.1"/>
</dbReference>
<evidence type="ECO:0000313" key="1">
    <source>
        <dbReference type="EMBL" id="TCN22698.1"/>
    </source>
</evidence>
<name>A0A4R2B7M3_9BACI</name>
<dbReference type="InterPro" id="IPR012440">
    <property type="entry name" value="DUF1641"/>
</dbReference>